<name>A0A4V3X989_9APHY</name>
<comment type="caution">
    <text evidence="2">The sequence shown here is derived from an EMBL/GenBank/DDBJ whole genome shotgun (WGS) entry which is preliminary data.</text>
</comment>
<reference evidence="2 3" key="1">
    <citation type="submission" date="2019-02" db="EMBL/GenBank/DDBJ databases">
        <title>Genome sequencing of the rare red list fungi Phlebia centrifuga.</title>
        <authorList>
            <person name="Buettner E."/>
            <person name="Kellner H."/>
        </authorList>
    </citation>
    <scope>NUCLEOTIDE SEQUENCE [LARGE SCALE GENOMIC DNA]</scope>
    <source>
        <strain evidence="2 3">DSM 108282</strain>
    </source>
</reference>
<dbReference type="Pfam" id="PF20231">
    <property type="entry name" value="DUF6589"/>
    <property type="match status" value="1"/>
</dbReference>
<evidence type="ECO:0000313" key="3">
    <source>
        <dbReference type="Proteomes" id="UP000309038"/>
    </source>
</evidence>
<dbReference type="EMBL" id="SGPJ01000697">
    <property type="protein sequence ID" value="THG93322.1"/>
    <property type="molecule type" value="Genomic_DNA"/>
</dbReference>
<sequence length="258" mass="29427">MLRVWDPELGQKDIMDSGTAATFIEVEDCNPEKAFDVAALHAARAKQRRKELDVHVLYGQIDWTSLRNIMAVHVLSFLVQDVPSLSHLQKTLTDYLRNTLSIHRMRQDRKTTVYPLATSDHDEGSTAGNKKVLDDLMLGQLNLNPDEIPKMLTIVGGDQSTVEKIRTLKRFLDGCPHGYTSYSWVLPLIQLWHMGWADLERILSTHWGAAQSISDCSTFAFMNEKLGRKVKNIKRPDFYPAQGLVFDTLQAEVLDCWW</sequence>
<gene>
    <name evidence="2" type="ORF">EW026_g7883</name>
</gene>
<evidence type="ECO:0000313" key="2">
    <source>
        <dbReference type="EMBL" id="THG93322.1"/>
    </source>
</evidence>
<dbReference type="Proteomes" id="UP000309038">
    <property type="component" value="Unassembled WGS sequence"/>
</dbReference>
<proteinExistence type="predicted"/>
<dbReference type="AlphaFoldDB" id="A0A4V3X989"/>
<evidence type="ECO:0000259" key="1">
    <source>
        <dbReference type="Pfam" id="PF20231"/>
    </source>
</evidence>
<dbReference type="InterPro" id="IPR046496">
    <property type="entry name" value="DUF6589"/>
</dbReference>
<protein>
    <recommendedName>
        <fullName evidence="1">DUF6589 domain-containing protein</fullName>
    </recommendedName>
</protein>
<feature type="domain" description="DUF6589" evidence="1">
    <location>
        <begin position="48"/>
        <end position="257"/>
    </location>
</feature>
<keyword evidence="3" id="KW-1185">Reference proteome</keyword>
<organism evidence="2 3">
    <name type="scientific">Hermanssonia centrifuga</name>
    <dbReference type="NCBI Taxonomy" id="98765"/>
    <lineage>
        <taxon>Eukaryota</taxon>
        <taxon>Fungi</taxon>
        <taxon>Dikarya</taxon>
        <taxon>Basidiomycota</taxon>
        <taxon>Agaricomycotina</taxon>
        <taxon>Agaricomycetes</taxon>
        <taxon>Polyporales</taxon>
        <taxon>Meruliaceae</taxon>
        <taxon>Hermanssonia</taxon>
    </lineage>
</organism>
<accession>A0A4V3X989</accession>